<feature type="region of interest" description="Disordered" evidence="2">
    <location>
        <begin position="1"/>
        <end position="64"/>
    </location>
</feature>
<organism evidence="3 4">
    <name type="scientific">Mycena metata</name>
    <dbReference type="NCBI Taxonomy" id="1033252"/>
    <lineage>
        <taxon>Eukaryota</taxon>
        <taxon>Fungi</taxon>
        <taxon>Dikarya</taxon>
        <taxon>Basidiomycota</taxon>
        <taxon>Agaricomycotina</taxon>
        <taxon>Agaricomycetes</taxon>
        <taxon>Agaricomycetidae</taxon>
        <taxon>Agaricales</taxon>
        <taxon>Marasmiineae</taxon>
        <taxon>Mycenaceae</taxon>
        <taxon>Mycena</taxon>
    </lineage>
</organism>
<comment type="caution">
    <text evidence="3">The sequence shown here is derived from an EMBL/GenBank/DDBJ whole genome shotgun (WGS) entry which is preliminary data.</text>
</comment>
<evidence type="ECO:0000313" key="4">
    <source>
        <dbReference type="Proteomes" id="UP001215598"/>
    </source>
</evidence>
<dbReference type="Proteomes" id="UP001215598">
    <property type="component" value="Unassembled WGS sequence"/>
</dbReference>
<dbReference type="EMBL" id="JARKIB010000158">
    <property type="protein sequence ID" value="KAJ7730566.1"/>
    <property type="molecule type" value="Genomic_DNA"/>
</dbReference>
<feature type="compositionally biased region" description="Polar residues" evidence="2">
    <location>
        <begin position="53"/>
        <end position="64"/>
    </location>
</feature>
<sequence>MSFEEDFSSLDDDSSDSNESRSPSRSPTPLPLHRNPQIWTTTRISSKDPAIPGQSQPEVNPGTSVSVAMTEASDGHGQGQSGYLIHASQAEWATLKNKKELNEYEIGLGRQKEALAQTKLKKAFFVADTEAIAKENAGLEQELCHLSATTEQAARQKQHIEDKISAGDTAVLVYQRDHQKLKETIEMERSRIIGMFQAKCAQRAAVERERLRERASEKESLIKQLQFQIKKDLNTEMEEYDQLVQNQVQSALEHKASEVRPFATCLRILVDTAQFERRKSAFESQLGNEMSTWSNKVDTLETQIQEVNRRVQRSGEGGRAGLATVSESVPTDHAPLGVALKYDADLREQRQHLVPSASTGTAAGLGYEFPPYHHRDTSGDDSSGDEISCPSPPIGRQYDQSVKPQHHFVLPHSTYTDSSLLQRSAPVNQRPVDAHQIPPGAPSRQGENTRSPRSSRKKTDQAPRSSEFLVSRKEQKRDKSLNPVKKAVRELTQKLLGIKSDRYVGVAVQSGYFTSRAEAVAYATEATAAVHPTLKPFCPCWEDIKGPWNLALEDLFIARFKKDHSEHCEDENYVRNHFKQRLETLRSALVVQVRQLDRPDLQEMTASNSRRTERRRTLFRRRYGWAEDNLETIIQPDGHDTIGLLCEMVKLLGTDGMSSDESDGDSEVPFTVAMKTWRSPDIVRLLKWIDVHRPKQTVFGERLPGNPPRRRRRLRYGTAPTSLRRAIANLPLNFYDPVWYRGLSAGQQRRLGATESRPLPLYVLTWPGLPPNRDDDDDY</sequence>
<reference evidence="3" key="1">
    <citation type="submission" date="2023-03" db="EMBL/GenBank/DDBJ databases">
        <title>Massive genome expansion in bonnet fungi (Mycena s.s.) driven by repeated elements and novel gene families across ecological guilds.</title>
        <authorList>
            <consortium name="Lawrence Berkeley National Laboratory"/>
            <person name="Harder C.B."/>
            <person name="Miyauchi S."/>
            <person name="Viragh M."/>
            <person name="Kuo A."/>
            <person name="Thoen E."/>
            <person name="Andreopoulos B."/>
            <person name="Lu D."/>
            <person name="Skrede I."/>
            <person name="Drula E."/>
            <person name="Henrissat B."/>
            <person name="Morin E."/>
            <person name="Kohler A."/>
            <person name="Barry K."/>
            <person name="LaButti K."/>
            <person name="Morin E."/>
            <person name="Salamov A."/>
            <person name="Lipzen A."/>
            <person name="Mereny Z."/>
            <person name="Hegedus B."/>
            <person name="Baldrian P."/>
            <person name="Stursova M."/>
            <person name="Weitz H."/>
            <person name="Taylor A."/>
            <person name="Grigoriev I.V."/>
            <person name="Nagy L.G."/>
            <person name="Martin F."/>
            <person name="Kauserud H."/>
        </authorList>
    </citation>
    <scope>NUCLEOTIDE SEQUENCE</scope>
    <source>
        <strain evidence="3">CBHHK182m</strain>
    </source>
</reference>
<feature type="coiled-coil region" evidence="1">
    <location>
        <begin position="201"/>
        <end position="250"/>
    </location>
</feature>
<feature type="compositionally biased region" description="Acidic residues" evidence="2">
    <location>
        <begin position="1"/>
        <end position="16"/>
    </location>
</feature>
<accession>A0AAD7HXK7</accession>
<protein>
    <submittedName>
        <fullName evidence="3">Uncharacterized protein</fullName>
    </submittedName>
</protein>
<evidence type="ECO:0000256" key="2">
    <source>
        <dbReference type="SAM" id="MobiDB-lite"/>
    </source>
</evidence>
<feature type="region of interest" description="Disordered" evidence="2">
    <location>
        <begin position="428"/>
        <end position="484"/>
    </location>
</feature>
<keyword evidence="1" id="KW-0175">Coiled coil</keyword>
<dbReference type="AlphaFoldDB" id="A0AAD7HXK7"/>
<feature type="compositionally biased region" description="Basic and acidic residues" evidence="2">
    <location>
        <begin position="470"/>
        <end position="480"/>
    </location>
</feature>
<name>A0AAD7HXK7_9AGAR</name>
<evidence type="ECO:0000256" key="1">
    <source>
        <dbReference type="SAM" id="Coils"/>
    </source>
</evidence>
<proteinExistence type="predicted"/>
<gene>
    <name evidence="3" type="ORF">B0H16DRAFT_1469537</name>
</gene>
<feature type="region of interest" description="Disordered" evidence="2">
    <location>
        <begin position="353"/>
        <end position="399"/>
    </location>
</feature>
<keyword evidence="4" id="KW-1185">Reference proteome</keyword>
<evidence type="ECO:0000313" key="3">
    <source>
        <dbReference type="EMBL" id="KAJ7730566.1"/>
    </source>
</evidence>